<proteinExistence type="predicted"/>
<feature type="compositionally biased region" description="Pro residues" evidence="1">
    <location>
        <begin position="346"/>
        <end position="360"/>
    </location>
</feature>
<dbReference type="EMBL" id="JAJAGQ010000018">
    <property type="protein sequence ID" value="KAJ8535836.1"/>
    <property type="molecule type" value="Genomic_DNA"/>
</dbReference>
<feature type="compositionally biased region" description="Pro residues" evidence="1">
    <location>
        <begin position="451"/>
        <end position="464"/>
    </location>
</feature>
<keyword evidence="2" id="KW-1133">Transmembrane helix</keyword>
<feature type="region of interest" description="Disordered" evidence="1">
    <location>
        <begin position="530"/>
        <end position="572"/>
    </location>
</feature>
<feature type="compositionally biased region" description="Low complexity" evidence="1">
    <location>
        <begin position="490"/>
        <end position="500"/>
    </location>
</feature>
<feature type="transmembrane region" description="Helical" evidence="2">
    <location>
        <begin position="32"/>
        <end position="59"/>
    </location>
</feature>
<protein>
    <submittedName>
        <fullName evidence="3">Uncharacterized protein</fullName>
    </submittedName>
</protein>
<accession>A0A9Q1LGN8</accession>
<reference evidence="4" key="1">
    <citation type="journal article" date="2023" name="Proc. Natl. Acad. Sci. U.S.A.">
        <title>Genomic and structural basis for evolution of tropane alkaloid biosynthesis.</title>
        <authorList>
            <person name="Wanga Y.-J."/>
            <person name="Taina T."/>
            <person name="Yua J.-Y."/>
            <person name="Lia J."/>
            <person name="Xua B."/>
            <person name="Chenc J."/>
            <person name="D'Auriad J.C."/>
            <person name="Huanga J.-P."/>
            <person name="Huanga S.-X."/>
        </authorList>
    </citation>
    <scope>NUCLEOTIDE SEQUENCE [LARGE SCALE GENOMIC DNA]</scope>
    <source>
        <strain evidence="4">cv. KIB-2019</strain>
    </source>
</reference>
<feature type="compositionally biased region" description="Pro residues" evidence="1">
    <location>
        <begin position="286"/>
        <end position="304"/>
    </location>
</feature>
<dbReference type="Proteomes" id="UP001152561">
    <property type="component" value="Unassembled WGS sequence"/>
</dbReference>
<feature type="region of interest" description="Disordered" evidence="1">
    <location>
        <begin position="98"/>
        <end position="125"/>
    </location>
</feature>
<feature type="compositionally biased region" description="Pro residues" evidence="1">
    <location>
        <begin position="423"/>
        <end position="435"/>
    </location>
</feature>
<evidence type="ECO:0000256" key="1">
    <source>
        <dbReference type="SAM" id="MobiDB-lite"/>
    </source>
</evidence>
<feature type="compositionally biased region" description="Basic residues" evidence="1">
    <location>
        <begin position="265"/>
        <end position="275"/>
    </location>
</feature>
<gene>
    <name evidence="3" type="ORF">K7X08_034237</name>
</gene>
<feature type="compositionally biased region" description="Pro residues" evidence="1">
    <location>
        <begin position="501"/>
        <end position="512"/>
    </location>
</feature>
<keyword evidence="2" id="KW-0812">Transmembrane</keyword>
<dbReference type="InterPro" id="IPR008480">
    <property type="entry name" value="DUF761_pln"/>
</dbReference>
<feature type="compositionally biased region" description="Pro residues" evidence="1">
    <location>
        <begin position="236"/>
        <end position="254"/>
    </location>
</feature>
<feature type="compositionally biased region" description="Polar residues" evidence="1">
    <location>
        <begin position="599"/>
        <end position="609"/>
    </location>
</feature>
<dbReference type="OrthoDB" id="787201at2759"/>
<dbReference type="AlphaFoldDB" id="A0A9Q1LGN8"/>
<keyword evidence="4" id="KW-1185">Reference proteome</keyword>
<feature type="region of interest" description="Disordered" evidence="1">
    <location>
        <begin position="599"/>
        <end position="619"/>
    </location>
</feature>
<feature type="compositionally biased region" description="Polar residues" evidence="1">
    <location>
        <begin position="103"/>
        <end position="122"/>
    </location>
</feature>
<organism evidence="3 4">
    <name type="scientific">Anisodus acutangulus</name>
    <dbReference type="NCBI Taxonomy" id="402998"/>
    <lineage>
        <taxon>Eukaryota</taxon>
        <taxon>Viridiplantae</taxon>
        <taxon>Streptophyta</taxon>
        <taxon>Embryophyta</taxon>
        <taxon>Tracheophyta</taxon>
        <taxon>Spermatophyta</taxon>
        <taxon>Magnoliopsida</taxon>
        <taxon>eudicotyledons</taxon>
        <taxon>Gunneridae</taxon>
        <taxon>Pentapetalae</taxon>
        <taxon>asterids</taxon>
        <taxon>lamiids</taxon>
        <taxon>Solanales</taxon>
        <taxon>Solanaceae</taxon>
        <taxon>Solanoideae</taxon>
        <taxon>Hyoscyameae</taxon>
        <taxon>Anisodus</taxon>
    </lineage>
</organism>
<dbReference type="Pfam" id="PF05553">
    <property type="entry name" value="DUF761"/>
    <property type="match status" value="1"/>
</dbReference>
<evidence type="ECO:0000313" key="4">
    <source>
        <dbReference type="Proteomes" id="UP001152561"/>
    </source>
</evidence>
<comment type="caution">
    <text evidence="3">The sequence shown here is derived from an EMBL/GenBank/DDBJ whole genome shotgun (WGS) entry which is preliminary data.</text>
</comment>
<feature type="region of interest" description="Disordered" evidence="1">
    <location>
        <begin position="190"/>
        <end position="209"/>
    </location>
</feature>
<feature type="transmembrane region" description="Helical" evidence="2">
    <location>
        <begin position="71"/>
        <end position="88"/>
    </location>
</feature>
<feature type="region of interest" description="Disordered" evidence="1">
    <location>
        <begin position="234"/>
        <end position="514"/>
    </location>
</feature>
<sequence length="619" mass="69154">MADDGENLTPFWVQNTTNLRRTERLRHQLSSLIFNAGLLLIILLVTAVFFLVFIVPSTFSIFKPSNVKKSWDSVNVVLVLVAVIFGFLTSNKNEERNSDEYHQISSPSNIQKSDPSTPNSRWFNEIRNPNPITPRTWFDNVDRNSFSNTNGGGSLRRSFSSYPDLCEVSPRWIAAEDHWRFYDDTNVDTYRFSDPSQLNRRRSWRDVDRSPEPEIKTIYEDHLESIKVPTFSQPASIPPLLSPPSPPSPPPAPAPEKVNRASHSVPRKKERKHRSKSVDNFDIPATLPPPPPPPIWPPYPPSPAPVYEEKVKRASHSVPRKSERATKRRENYEAEGIKVVMAAPATLPPPPPPPPPPPLPQYMEPRSSKSDKKRGGASATKEFINSLYHKKKRKNRSKSVDNFDALLHKSEPPPLHYQWPASSTPPPPPPPPPPLFQNFFTSKKGRKKRNAPPPSPPPPPPPVKAEPVRISRPNPAPKPVKIRSFDSVEENSNSGGESPLIPIPPPPPPPPFFKKHAWKFVVQGDYVRIDSTVSSRSGSPELEDLDSADSTPTAEDVADDRPAAFAPSPLFCPSPDVNTKAENFISKFRAGLKLEKINSFNKNDQSRGLSNLGPGVCQS</sequence>
<keyword evidence="2" id="KW-0472">Membrane</keyword>
<evidence type="ECO:0000313" key="3">
    <source>
        <dbReference type="EMBL" id="KAJ8535836.1"/>
    </source>
</evidence>
<name>A0A9Q1LGN8_9SOLA</name>
<dbReference type="PANTHER" id="PTHR33098">
    <property type="entry name" value="COTTON FIBER (DUF761)"/>
    <property type="match status" value="1"/>
</dbReference>
<feature type="compositionally biased region" description="Basic and acidic residues" evidence="1">
    <location>
        <begin position="398"/>
        <end position="411"/>
    </location>
</feature>
<feature type="compositionally biased region" description="Basic residues" evidence="1">
    <location>
        <begin position="388"/>
        <end position="397"/>
    </location>
</feature>
<feature type="compositionally biased region" description="Basic and acidic residues" evidence="1">
    <location>
        <begin position="320"/>
        <end position="336"/>
    </location>
</feature>
<evidence type="ECO:0000256" key="2">
    <source>
        <dbReference type="SAM" id="Phobius"/>
    </source>
</evidence>
<dbReference type="PANTHER" id="PTHR33098:SF36">
    <property type="entry name" value="HYDROXYPROLINE-RICH GLYCOPROTEIN FAMILY PROTEIN"/>
    <property type="match status" value="1"/>
</dbReference>